<protein>
    <submittedName>
        <fullName evidence="1">Uncharacterized protein</fullName>
    </submittedName>
</protein>
<comment type="caution">
    <text evidence="1">The sequence shown here is derived from an EMBL/GenBank/DDBJ whole genome shotgun (WGS) entry which is preliminary data.</text>
</comment>
<sequence length="66" mass="7552">MYTLDFDVVQLREQSILNIRFIVPRNRFLVPSKESFIFSAKAVESRISSPIAIVNCPPPKREKTSA</sequence>
<evidence type="ECO:0000313" key="1">
    <source>
        <dbReference type="EMBL" id="KXT09952.1"/>
    </source>
</evidence>
<proteinExistence type="predicted"/>
<gene>
    <name evidence="1" type="ORF">AC579_9734</name>
</gene>
<keyword evidence="2" id="KW-1185">Reference proteome</keyword>
<dbReference type="EMBL" id="LFZO01000296">
    <property type="protein sequence ID" value="KXT09952.1"/>
    <property type="molecule type" value="Genomic_DNA"/>
</dbReference>
<evidence type="ECO:0000313" key="2">
    <source>
        <dbReference type="Proteomes" id="UP000073492"/>
    </source>
</evidence>
<reference evidence="1 2" key="1">
    <citation type="submission" date="2015-07" db="EMBL/GenBank/DDBJ databases">
        <title>Comparative genomics of the Sigatoka disease complex on banana suggests a link between parallel evolutionary changes in Pseudocercospora fijiensis and Pseudocercospora eumusae and increased virulence on the banana host.</title>
        <authorList>
            <person name="Chang T.-C."/>
            <person name="Salvucci A."/>
            <person name="Crous P.W."/>
            <person name="Stergiopoulos I."/>
        </authorList>
    </citation>
    <scope>NUCLEOTIDE SEQUENCE [LARGE SCALE GENOMIC DNA]</scope>
    <source>
        <strain evidence="1 2">CBS 116634</strain>
    </source>
</reference>
<name>A0A139I5Z5_9PEZI</name>
<accession>A0A139I5Z5</accession>
<dbReference type="OrthoDB" id="2019556at2759"/>
<dbReference type="Proteomes" id="UP000073492">
    <property type="component" value="Unassembled WGS sequence"/>
</dbReference>
<dbReference type="AlphaFoldDB" id="A0A139I5Z5"/>
<organism evidence="1 2">
    <name type="scientific">Pseudocercospora musae</name>
    <dbReference type="NCBI Taxonomy" id="113226"/>
    <lineage>
        <taxon>Eukaryota</taxon>
        <taxon>Fungi</taxon>
        <taxon>Dikarya</taxon>
        <taxon>Ascomycota</taxon>
        <taxon>Pezizomycotina</taxon>
        <taxon>Dothideomycetes</taxon>
        <taxon>Dothideomycetidae</taxon>
        <taxon>Mycosphaerellales</taxon>
        <taxon>Mycosphaerellaceae</taxon>
        <taxon>Pseudocercospora</taxon>
    </lineage>
</organism>